<gene>
    <name evidence="2" type="ORF">BS47DRAFT_767659</name>
</gene>
<dbReference type="EMBL" id="MU128948">
    <property type="protein sequence ID" value="KAF9515572.1"/>
    <property type="molecule type" value="Genomic_DNA"/>
</dbReference>
<comment type="caution">
    <text evidence="2">The sequence shown here is derived from an EMBL/GenBank/DDBJ whole genome shotgun (WGS) entry which is preliminary data.</text>
</comment>
<keyword evidence="3" id="KW-1185">Reference proteome</keyword>
<evidence type="ECO:0000259" key="1">
    <source>
        <dbReference type="Pfam" id="PF18596"/>
    </source>
</evidence>
<reference evidence="2" key="1">
    <citation type="journal article" date="2020" name="Nat. Commun.">
        <title>Large-scale genome sequencing of mycorrhizal fungi provides insights into the early evolution of symbiotic traits.</title>
        <authorList>
            <person name="Miyauchi S."/>
            <person name="Kiss E."/>
            <person name="Kuo A."/>
            <person name="Drula E."/>
            <person name="Kohler A."/>
            <person name="Sanchez-Garcia M."/>
            <person name="Morin E."/>
            <person name="Andreopoulos B."/>
            <person name="Barry K.W."/>
            <person name="Bonito G."/>
            <person name="Buee M."/>
            <person name="Carver A."/>
            <person name="Chen C."/>
            <person name="Cichocki N."/>
            <person name="Clum A."/>
            <person name="Culley D."/>
            <person name="Crous P.W."/>
            <person name="Fauchery L."/>
            <person name="Girlanda M."/>
            <person name="Hayes R.D."/>
            <person name="Keri Z."/>
            <person name="LaButti K."/>
            <person name="Lipzen A."/>
            <person name="Lombard V."/>
            <person name="Magnuson J."/>
            <person name="Maillard F."/>
            <person name="Murat C."/>
            <person name="Nolan M."/>
            <person name="Ohm R.A."/>
            <person name="Pangilinan J."/>
            <person name="Pereira M.F."/>
            <person name="Perotto S."/>
            <person name="Peter M."/>
            <person name="Pfister S."/>
            <person name="Riley R."/>
            <person name="Sitrit Y."/>
            <person name="Stielow J.B."/>
            <person name="Szollosi G."/>
            <person name="Zifcakova L."/>
            <person name="Stursova M."/>
            <person name="Spatafora J.W."/>
            <person name="Tedersoo L."/>
            <person name="Vaario L.M."/>
            <person name="Yamada A."/>
            <person name="Yan M."/>
            <person name="Wang P."/>
            <person name="Xu J."/>
            <person name="Bruns T."/>
            <person name="Baldrian P."/>
            <person name="Vilgalys R."/>
            <person name="Dunand C."/>
            <person name="Henrissat B."/>
            <person name="Grigoriev I.V."/>
            <person name="Hibbett D."/>
            <person name="Nagy L.G."/>
            <person name="Martin F.M."/>
        </authorList>
    </citation>
    <scope>NUCLEOTIDE SEQUENCE</scope>
    <source>
        <strain evidence="2">UP504</strain>
    </source>
</reference>
<organism evidence="2 3">
    <name type="scientific">Hydnum rufescens UP504</name>
    <dbReference type="NCBI Taxonomy" id="1448309"/>
    <lineage>
        <taxon>Eukaryota</taxon>
        <taxon>Fungi</taxon>
        <taxon>Dikarya</taxon>
        <taxon>Basidiomycota</taxon>
        <taxon>Agaricomycotina</taxon>
        <taxon>Agaricomycetes</taxon>
        <taxon>Cantharellales</taxon>
        <taxon>Hydnaceae</taxon>
        <taxon>Hydnum</taxon>
    </lineage>
</organism>
<protein>
    <recommendedName>
        <fullName evidence="1">Sld7 C-terminal domain-containing protein</fullName>
    </recommendedName>
</protein>
<proteinExistence type="predicted"/>
<dbReference type="AlphaFoldDB" id="A0A9P6DVQ4"/>
<accession>A0A9P6DVQ4</accession>
<dbReference type="Proteomes" id="UP000886523">
    <property type="component" value="Unassembled WGS sequence"/>
</dbReference>
<name>A0A9P6DVQ4_9AGAM</name>
<evidence type="ECO:0000313" key="3">
    <source>
        <dbReference type="Proteomes" id="UP000886523"/>
    </source>
</evidence>
<dbReference type="Pfam" id="PF18596">
    <property type="entry name" value="Sld7_C"/>
    <property type="match status" value="1"/>
</dbReference>
<dbReference type="InterPro" id="IPR041260">
    <property type="entry name" value="Sld7_C"/>
</dbReference>
<sequence length="133" mass="14694">MHGISSGIAVTPEEASLVRSNKDSIKKMVLSELASHGIGKDHPDFKEVYQMTARGVTFALRHVLEIRKVGRTEVKPLVRTHLDMIRSPGALVQVSLVFIRESFRGRATLIVPISAVPFMNALALFNTLSHFDS</sequence>
<feature type="domain" description="Sld7 C-terminal" evidence="1">
    <location>
        <begin position="20"/>
        <end position="83"/>
    </location>
</feature>
<evidence type="ECO:0000313" key="2">
    <source>
        <dbReference type="EMBL" id="KAF9515572.1"/>
    </source>
</evidence>
<dbReference type="OrthoDB" id="5599874at2759"/>